<dbReference type="PROSITE" id="PS50994">
    <property type="entry name" value="INTEGRASE"/>
    <property type="match status" value="1"/>
</dbReference>
<dbReference type="InterPro" id="IPR001584">
    <property type="entry name" value="Integrase_cat-core"/>
</dbReference>
<feature type="compositionally biased region" description="Low complexity" evidence="3">
    <location>
        <begin position="409"/>
        <end position="432"/>
    </location>
</feature>
<dbReference type="InterPro" id="IPR057670">
    <property type="entry name" value="SH3_retrovirus"/>
</dbReference>
<dbReference type="EMBL" id="JARYMX010000004">
    <property type="protein sequence ID" value="KAJ9550514.1"/>
    <property type="molecule type" value="Genomic_DNA"/>
</dbReference>
<dbReference type="SUPFAM" id="SSF56672">
    <property type="entry name" value="DNA/RNA polymerases"/>
    <property type="match status" value="1"/>
</dbReference>
<name>A0AA38SXB7_9ASTR</name>
<dbReference type="InterPro" id="IPR036397">
    <property type="entry name" value="RNaseH_sf"/>
</dbReference>
<accession>A0AA38SXB7</accession>
<dbReference type="GO" id="GO:0015074">
    <property type="term" value="P:DNA integration"/>
    <property type="evidence" value="ECO:0007669"/>
    <property type="project" value="InterPro"/>
</dbReference>
<dbReference type="Pfam" id="PF07727">
    <property type="entry name" value="RVT_2"/>
    <property type="match status" value="1"/>
</dbReference>
<sequence>MAPMKLSSEMARAFPSLTLVQPTSHLLPKKFTLSNVLFVPSMHKNIISASKFCRHNKAKLEFSHFSFCVKDLHTGAPLLTGPTKDGVYYWPASITSPQANVLTKKDVDLHHRFGHPSFNVLKQLVPFLNISTIKDFPVKLPFGTSSLTTSAPLEVIFSDVWSSPIYSLDGYKYYVIFVDHFTKYIWLYPIKCKSDTTNTFIYFKALVEKKFGRSILTLYSDNGGEFQALASFLATHGVSHLTSPPHAPEHNGYAERRHLHIVETSLALLSHASMPLIYWPHAFQTAVYLINRMPTPTLNNTSPYYKLFGSTPKYTHLHNFGCLCYPWLRPYASHKLAPCSIACAFLGYSPTQHAYLCLDPTTNRLYSSRHVRFVEMVYPFSQLTPTPSSENQSPDSWCALSLPLTTLNPSSIESSNPSPSTSPPAVASTSNNPPTPSAPVDIPNRHLSTCPHLSASNNIYKPIHKLNLLAQRSTPEPTSLKQALADPKWRETMSIQHQALITNHTWDLVPISPSQNIIGSKWVFLTKYNSDGSFQKHKARLVALGFHQRPGLDYNETFSPVIKPATVRLLLSLAVTNGWTLRQLDINDAFLQGTLSDDVYMAQPPGFVDPEHPTHVCRLRKAIYGLKQEPRAWYTELRTYLLSISFINSVSDTSLFIQKGTKTLFVLVYVDDIIVTGPCPNEVSDFISSLSVRFSLKDLGHLSYFLEVEVQTCSHGLFLSQRKYIIDLLARAKMLDAKPMPTPMESNTRLTLAMGTPLDHPKDYRALVGSLQYLALTRPDIAFADQYISQFPLKLHAFSDSDWAGDKTDYISTGAYIVYLGRNPISWSSKKQCSVSRSSTEAEYRAIAQAASELAWLGNIMLELGISSTTTPTIYCDNIGAVNLSSNPVFHSRMKHLAIDYYFIWEKVQAGALHVTPVVNDDQLADALTKPLSRPRLHMLLSKIGLTSRPSILRGHDKNP</sequence>
<dbReference type="Gene3D" id="3.30.420.10">
    <property type="entry name" value="Ribonuclease H-like superfamily/Ribonuclease H"/>
    <property type="match status" value="1"/>
</dbReference>
<reference evidence="5" key="1">
    <citation type="submission" date="2023-03" db="EMBL/GenBank/DDBJ databases">
        <title>Chromosome-scale reference genome and RAD-based genetic map of yellow starthistle (Centaurea solstitialis) reveal putative structural variation and QTLs associated with invader traits.</title>
        <authorList>
            <person name="Reatini B."/>
            <person name="Cang F.A."/>
            <person name="Jiang Q."/>
            <person name="Mckibben M.T.W."/>
            <person name="Barker M.S."/>
            <person name="Rieseberg L.H."/>
            <person name="Dlugosch K.M."/>
        </authorList>
    </citation>
    <scope>NUCLEOTIDE SEQUENCE</scope>
    <source>
        <strain evidence="5">CAN-66</strain>
        <tissue evidence="5">Leaf</tissue>
    </source>
</reference>
<dbReference type="InterPro" id="IPR039537">
    <property type="entry name" value="Retrotran_Ty1/copia-like"/>
</dbReference>
<dbReference type="InterPro" id="IPR043502">
    <property type="entry name" value="DNA/RNA_pol_sf"/>
</dbReference>
<dbReference type="SUPFAM" id="SSF53098">
    <property type="entry name" value="Ribonuclease H-like"/>
    <property type="match status" value="1"/>
</dbReference>
<dbReference type="Pfam" id="PF25597">
    <property type="entry name" value="SH3_retrovirus"/>
    <property type="match status" value="1"/>
</dbReference>
<keyword evidence="2" id="KW-0378">Hydrolase</keyword>
<evidence type="ECO:0000259" key="4">
    <source>
        <dbReference type="PROSITE" id="PS50994"/>
    </source>
</evidence>
<feature type="domain" description="Integrase catalytic" evidence="4">
    <location>
        <begin position="148"/>
        <end position="311"/>
    </location>
</feature>
<dbReference type="Proteomes" id="UP001172457">
    <property type="component" value="Chromosome 4"/>
</dbReference>
<evidence type="ECO:0000256" key="3">
    <source>
        <dbReference type="SAM" id="MobiDB-lite"/>
    </source>
</evidence>
<dbReference type="Pfam" id="PF00665">
    <property type="entry name" value="rve"/>
    <property type="match status" value="1"/>
</dbReference>
<dbReference type="GO" id="GO:0003676">
    <property type="term" value="F:nucleic acid binding"/>
    <property type="evidence" value="ECO:0007669"/>
    <property type="project" value="InterPro"/>
</dbReference>
<dbReference type="GO" id="GO:0046872">
    <property type="term" value="F:metal ion binding"/>
    <property type="evidence" value="ECO:0007669"/>
    <property type="project" value="UniProtKB-KW"/>
</dbReference>
<dbReference type="CDD" id="cd09272">
    <property type="entry name" value="RNase_HI_RT_Ty1"/>
    <property type="match status" value="1"/>
</dbReference>
<feature type="region of interest" description="Disordered" evidence="3">
    <location>
        <begin position="409"/>
        <end position="447"/>
    </location>
</feature>
<dbReference type="InterPro" id="IPR013103">
    <property type="entry name" value="RVT_2"/>
</dbReference>
<evidence type="ECO:0000313" key="5">
    <source>
        <dbReference type="EMBL" id="KAJ9550514.1"/>
    </source>
</evidence>
<protein>
    <recommendedName>
        <fullName evidence="4">Integrase catalytic domain-containing protein</fullName>
    </recommendedName>
</protein>
<organism evidence="5 6">
    <name type="scientific">Centaurea solstitialis</name>
    <name type="common">yellow star-thistle</name>
    <dbReference type="NCBI Taxonomy" id="347529"/>
    <lineage>
        <taxon>Eukaryota</taxon>
        <taxon>Viridiplantae</taxon>
        <taxon>Streptophyta</taxon>
        <taxon>Embryophyta</taxon>
        <taxon>Tracheophyta</taxon>
        <taxon>Spermatophyta</taxon>
        <taxon>Magnoliopsida</taxon>
        <taxon>eudicotyledons</taxon>
        <taxon>Gunneridae</taxon>
        <taxon>Pentapetalae</taxon>
        <taxon>asterids</taxon>
        <taxon>campanulids</taxon>
        <taxon>Asterales</taxon>
        <taxon>Asteraceae</taxon>
        <taxon>Carduoideae</taxon>
        <taxon>Cardueae</taxon>
        <taxon>Centaureinae</taxon>
        <taxon>Centaurea</taxon>
    </lineage>
</organism>
<gene>
    <name evidence="5" type="ORF">OSB04_014559</name>
</gene>
<dbReference type="InterPro" id="IPR012337">
    <property type="entry name" value="RNaseH-like_sf"/>
</dbReference>
<dbReference type="GO" id="GO:0016787">
    <property type="term" value="F:hydrolase activity"/>
    <property type="evidence" value="ECO:0007669"/>
    <property type="project" value="UniProtKB-KW"/>
</dbReference>
<evidence type="ECO:0000256" key="1">
    <source>
        <dbReference type="ARBA" id="ARBA00022723"/>
    </source>
</evidence>
<dbReference type="PANTHER" id="PTHR42648">
    <property type="entry name" value="TRANSPOSASE, PUTATIVE-RELATED"/>
    <property type="match status" value="1"/>
</dbReference>
<proteinExistence type="predicted"/>
<dbReference type="PANTHER" id="PTHR42648:SF26">
    <property type="entry name" value="INTEGRASE CATALYTIC DOMAIN-CONTAINING PROTEIN"/>
    <property type="match status" value="1"/>
</dbReference>
<keyword evidence="1" id="KW-0479">Metal-binding</keyword>
<evidence type="ECO:0000313" key="6">
    <source>
        <dbReference type="Proteomes" id="UP001172457"/>
    </source>
</evidence>
<keyword evidence="6" id="KW-1185">Reference proteome</keyword>
<evidence type="ECO:0000256" key="2">
    <source>
        <dbReference type="ARBA" id="ARBA00022801"/>
    </source>
</evidence>
<dbReference type="AlphaFoldDB" id="A0AA38SXB7"/>
<comment type="caution">
    <text evidence="5">The sequence shown here is derived from an EMBL/GenBank/DDBJ whole genome shotgun (WGS) entry which is preliminary data.</text>
</comment>